<organism evidence="13 14">
    <name type="scientific">Aquipuribacter nitratireducens</name>
    <dbReference type="NCBI Taxonomy" id="650104"/>
    <lineage>
        <taxon>Bacteria</taxon>
        <taxon>Bacillati</taxon>
        <taxon>Actinomycetota</taxon>
        <taxon>Actinomycetes</taxon>
        <taxon>Micrococcales</taxon>
        <taxon>Intrasporangiaceae</taxon>
        <taxon>Aquipuribacter</taxon>
    </lineage>
</organism>
<evidence type="ECO:0000256" key="11">
    <source>
        <dbReference type="SAM" id="MobiDB-lite"/>
    </source>
</evidence>
<evidence type="ECO:0000256" key="1">
    <source>
        <dbReference type="ARBA" id="ARBA00004141"/>
    </source>
</evidence>
<evidence type="ECO:0000256" key="12">
    <source>
        <dbReference type="SAM" id="Phobius"/>
    </source>
</evidence>
<feature type="transmembrane region" description="Helical" evidence="12">
    <location>
        <begin position="191"/>
        <end position="212"/>
    </location>
</feature>
<sequence>MVEELSQAQYDTVYNFLSLVIASQLFTALFIVMSLRRVLPKYRAALIISATVCGIAAYHYFRIFDSFREAYVTDAVGGQGVYTLAEGVSFNVAYRYVDWLLTVPLLLLEAIAVLALARKTQTSLLVRLIPASALMIVLGYPGEISDDVTTKMIWGALSTIPFAYILYVLFVELGRILAGAPREIAVTVRNLRLLLLGTWGVYPIAYLFPVLGIEGSDAFVAREVGYSVADILAKALFALVIFRIARLKSAYDDPDYAETHDPTTLMTIEEVDGRRPTGVAEPETARTGERERRAAPA</sequence>
<feature type="transmembrane region" description="Helical" evidence="12">
    <location>
        <begin position="99"/>
        <end position="117"/>
    </location>
</feature>
<dbReference type="SMART" id="SM01021">
    <property type="entry name" value="Bac_rhodopsin"/>
    <property type="match status" value="1"/>
</dbReference>
<dbReference type="PROSITE" id="PS00950">
    <property type="entry name" value="BACTERIAL_OPSIN_1"/>
    <property type="match status" value="1"/>
</dbReference>
<keyword evidence="5 12" id="KW-0812">Transmembrane</keyword>
<evidence type="ECO:0000256" key="3">
    <source>
        <dbReference type="ARBA" id="ARBA00022543"/>
    </source>
</evidence>
<keyword evidence="3" id="KW-0600">Photoreceptor protein</keyword>
<evidence type="ECO:0000256" key="7">
    <source>
        <dbReference type="ARBA" id="ARBA00022989"/>
    </source>
</evidence>
<feature type="transmembrane region" description="Helical" evidence="12">
    <location>
        <begin position="124"/>
        <end position="140"/>
    </location>
</feature>
<keyword evidence="9 12" id="KW-0472">Membrane</keyword>
<evidence type="ECO:0000256" key="6">
    <source>
        <dbReference type="ARBA" id="ARBA00022925"/>
    </source>
</evidence>
<dbReference type="PANTHER" id="PTHR28286:SF2">
    <property type="entry name" value="BACTERIORHODOPSIN _OPSIN, NOPA (EUROFUNG)"/>
    <property type="match status" value="1"/>
</dbReference>
<evidence type="ECO:0000313" key="13">
    <source>
        <dbReference type="EMBL" id="MFC5381699.1"/>
    </source>
</evidence>
<dbReference type="CDD" id="cd15242">
    <property type="entry name" value="7tm_Proteorhodopsin"/>
    <property type="match status" value="1"/>
</dbReference>
<feature type="region of interest" description="Disordered" evidence="11">
    <location>
        <begin position="271"/>
        <end position="297"/>
    </location>
</feature>
<keyword evidence="8" id="KW-0157">Chromophore</keyword>
<evidence type="ECO:0000256" key="5">
    <source>
        <dbReference type="ARBA" id="ARBA00022692"/>
    </source>
</evidence>
<feature type="transmembrane region" description="Helical" evidence="12">
    <location>
        <begin position="44"/>
        <end position="61"/>
    </location>
</feature>
<evidence type="ECO:0000256" key="8">
    <source>
        <dbReference type="ARBA" id="ARBA00022991"/>
    </source>
</evidence>
<gene>
    <name evidence="13" type="ORF">ACFPJ6_12965</name>
</gene>
<feature type="transmembrane region" description="Helical" evidence="12">
    <location>
        <begin position="12"/>
        <end position="32"/>
    </location>
</feature>
<feature type="transmembrane region" description="Helical" evidence="12">
    <location>
        <begin position="224"/>
        <end position="242"/>
    </location>
</feature>
<dbReference type="Proteomes" id="UP001596122">
    <property type="component" value="Unassembled WGS sequence"/>
</dbReference>
<evidence type="ECO:0000256" key="9">
    <source>
        <dbReference type="ARBA" id="ARBA00023136"/>
    </source>
</evidence>
<keyword evidence="7 12" id="KW-1133">Transmembrane helix</keyword>
<dbReference type="SUPFAM" id="SSF81321">
    <property type="entry name" value="Family A G protein-coupled receptor-like"/>
    <property type="match status" value="1"/>
</dbReference>
<evidence type="ECO:0000256" key="2">
    <source>
        <dbReference type="ARBA" id="ARBA00008130"/>
    </source>
</evidence>
<comment type="subcellular location">
    <subcellularLocation>
        <location evidence="1">Membrane</location>
        <topology evidence="1">Multi-pass membrane protein</topology>
    </subcellularLocation>
</comment>
<comment type="caution">
    <text evidence="13">The sequence shown here is derived from an EMBL/GenBank/DDBJ whole genome shotgun (WGS) entry which is preliminary data.</text>
</comment>
<dbReference type="Gene3D" id="1.20.1070.10">
    <property type="entry name" value="Rhodopsin 7-helix transmembrane proteins"/>
    <property type="match status" value="1"/>
</dbReference>
<comment type="similarity">
    <text evidence="2">Belongs to the archaeal/bacterial/fungal opsin family.</text>
</comment>
<evidence type="ECO:0000256" key="4">
    <source>
        <dbReference type="ARBA" id="ARBA00022606"/>
    </source>
</evidence>
<proteinExistence type="inferred from homology"/>
<dbReference type="RefSeq" id="WP_340271578.1">
    <property type="nucleotide sequence ID" value="NZ_JBBEOG010000012.1"/>
</dbReference>
<dbReference type="Pfam" id="PF01036">
    <property type="entry name" value="Bac_rhodopsin"/>
    <property type="match status" value="1"/>
</dbReference>
<keyword evidence="6" id="KW-0681">Retinal protein</keyword>
<dbReference type="PANTHER" id="PTHR28286">
    <property type="match status" value="1"/>
</dbReference>
<accession>A0ABW0GP41</accession>
<feature type="compositionally biased region" description="Basic and acidic residues" evidence="11">
    <location>
        <begin position="283"/>
        <end position="297"/>
    </location>
</feature>
<protein>
    <submittedName>
        <fullName evidence="13">Bacteriorhodopsin-like</fullName>
    </submittedName>
</protein>
<dbReference type="PRINTS" id="PR00251">
    <property type="entry name" value="BACTRLOPSIN"/>
</dbReference>
<dbReference type="EMBL" id="JBHSLD010000011">
    <property type="protein sequence ID" value="MFC5381699.1"/>
    <property type="molecule type" value="Genomic_DNA"/>
</dbReference>
<keyword evidence="14" id="KW-1185">Reference proteome</keyword>
<feature type="transmembrane region" description="Helical" evidence="12">
    <location>
        <begin position="152"/>
        <end position="170"/>
    </location>
</feature>
<evidence type="ECO:0000313" key="14">
    <source>
        <dbReference type="Proteomes" id="UP001596122"/>
    </source>
</evidence>
<evidence type="ECO:0000256" key="10">
    <source>
        <dbReference type="ARBA" id="ARBA00023170"/>
    </source>
</evidence>
<keyword evidence="10" id="KW-0675">Receptor</keyword>
<name>A0ABW0GP41_9MICO</name>
<reference evidence="14" key="1">
    <citation type="journal article" date="2019" name="Int. J. Syst. Evol. Microbiol.">
        <title>The Global Catalogue of Microorganisms (GCM) 10K type strain sequencing project: providing services to taxonomists for standard genome sequencing and annotation.</title>
        <authorList>
            <consortium name="The Broad Institute Genomics Platform"/>
            <consortium name="The Broad Institute Genome Sequencing Center for Infectious Disease"/>
            <person name="Wu L."/>
            <person name="Ma J."/>
        </authorList>
    </citation>
    <scope>NUCLEOTIDE SEQUENCE [LARGE SCALE GENOMIC DNA]</scope>
    <source>
        <strain evidence="14">CCUG 43114</strain>
    </source>
</reference>
<dbReference type="InterPro" id="IPR018229">
    <property type="entry name" value="Rhodopsin_retinal_BS"/>
</dbReference>
<dbReference type="InterPro" id="IPR001425">
    <property type="entry name" value="Arc/bac/fun_rhodopsins"/>
</dbReference>
<keyword evidence="4" id="KW-0716">Sensory transduction</keyword>